<dbReference type="VEuPathDB" id="TriTrypDB:TcBrA4_0056720"/>
<dbReference type="GO" id="GO:0005737">
    <property type="term" value="C:cytoplasm"/>
    <property type="evidence" value="ECO:0007669"/>
    <property type="project" value="InterPro"/>
</dbReference>
<name>A0A2V2VIN6_TRYCR</name>
<dbReference type="VEuPathDB" id="TriTrypDB:BCY84_03156"/>
<evidence type="ECO:0000313" key="1">
    <source>
        <dbReference type="EMBL" id="PWU96289.1"/>
    </source>
</evidence>
<proteinExistence type="predicted"/>
<evidence type="ECO:0000313" key="2">
    <source>
        <dbReference type="Proteomes" id="UP000246121"/>
    </source>
</evidence>
<dbReference type="Pfam" id="PF14822">
    <property type="entry name" value="Vasohibin"/>
    <property type="match status" value="1"/>
</dbReference>
<dbReference type="VEuPathDB" id="TriTrypDB:TcYC6_0074610"/>
<dbReference type="VEuPathDB" id="TriTrypDB:TcG_05040"/>
<dbReference type="PANTHER" id="PTHR15750">
    <property type="entry name" value="VASOHIBIN-1-LIKE ISOFORM X2"/>
    <property type="match status" value="1"/>
</dbReference>
<dbReference type="VEuPathDB" id="TriTrypDB:C4B63_19g203"/>
<dbReference type="VEuPathDB" id="TriTrypDB:TCSYLVIO_007380"/>
<dbReference type="VEuPathDB" id="TriTrypDB:TcCL_ESM12526"/>
<dbReference type="EMBL" id="PRFA01000019">
    <property type="protein sequence ID" value="PWU96289.1"/>
    <property type="molecule type" value="Genomic_DNA"/>
</dbReference>
<dbReference type="PANTHER" id="PTHR15750:SF2">
    <property type="entry name" value="VASOHIBIN"/>
    <property type="match status" value="1"/>
</dbReference>
<dbReference type="VEuPathDB" id="TriTrypDB:TcCLB.506925.520"/>
<dbReference type="VEuPathDB" id="TriTrypDB:ECC02_003622"/>
<comment type="caution">
    <text evidence="1">The sequence shown here is derived from an EMBL/GenBank/DDBJ whole genome shotgun (WGS) entry which is preliminary data.</text>
</comment>
<dbReference type="VEuPathDB" id="TriTrypDB:Tc_MARK_6353"/>
<accession>A0A2V2VIN6</accession>
<dbReference type="AlphaFoldDB" id="A0A2V2VIN6"/>
<sequence>MLSYNFLPQTFFCLEKHRSLDSIMLTSKEILAEALPIRCLEALCAWNVPLRLDVFLSPSNLEPGKVVPSYCSCYSVRLTLRGVGP</sequence>
<gene>
    <name evidence="1" type="ORF">C4B63_19g203</name>
</gene>
<dbReference type="Proteomes" id="UP000246121">
    <property type="component" value="Unassembled WGS sequence"/>
</dbReference>
<dbReference type="VEuPathDB" id="TriTrypDB:C3747_9g248"/>
<dbReference type="InterPro" id="IPR028131">
    <property type="entry name" value="VASH1"/>
</dbReference>
<organism evidence="1 2">
    <name type="scientific">Trypanosoma cruzi</name>
    <dbReference type="NCBI Taxonomy" id="5693"/>
    <lineage>
        <taxon>Eukaryota</taxon>
        <taxon>Discoba</taxon>
        <taxon>Euglenozoa</taxon>
        <taxon>Kinetoplastea</taxon>
        <taxon>Metakinetoplastina</taxon>
        <taxon>Trypanosomatida</taxon>
        <taxon>Trypanosomatidae</taxon>
        <taxon>Trypanosoma</taxon>
        <taxon>Schizotrypanum</taxon>
    </lineage>
</organism>
<dbReference type="VEuPathDB" id="TriTrypDB:TCDM_01948"/>
<protein>
    <submittedName>
        <fullName evidence="1">Uncharacterized protein</fullName>
    </submittedName>
</protein>
<reference evidence="1 2" key="1">
    <citation type="journal article" date="2018" name="Microb. Genom.">
        <title>Expanding an expanded genome: long-read sequencing of Trypanosoma cruzi.</title>
        <authorList>
            <person name="Berna L."/>
            <person name="Rodriguez M."/>
            <person name="Chiribao M.L."/>
            <person name="Parodi-Talice A."/>
            <person name="Pita S."/>
            <person name="Rijo G."/>
            <person name="Alvarez-Valin F."/>
            <person name="Robello C."/>
        </authorList>
    </citation>
    <scope>NUCLEOTIDE SEQUENCE [LARGE SCALE GENOMIC DNA]</scope>
    <source>
        <strain evidence="1 2">Dm28c</strain>
    </source>
</reference>